<evidence type="ECO:0000256" key="2">
    <source>
        <dbReference type="ARBA" id="ARBA00022525"/>
    </source>
</evidence>
<proteinExistence type="predicted"/>
<dbReference type="InterPro" id="IPR013783">
    <property type="entry name" value="Ig-like_fold"/>
</dbReference>
<dbReference type="Gene3D" id="2.60.40.10">
    <property type="entry name" value="Immunoglobulins"/>
    <property type="match status" value="1"/>
</dbReference>
<evidence type="ECO:0000313" key="10">
    <source>
        <dbReference type="EMBL" id="MCC2220332.1"/>
    </source>
</evidence>
<feature type="compositionally biased region" description="Polar residues" evidence="5">
    <location>
        <begin position="654"/>
        <end position="667"/>
    </location>
</feature>
<evidence type="ECO:0000256" key="4">
    <source>
        <dbReference type="ARBA" id="ARBA00023088"/>
    </source>
</evidence>
<comment type="caution">
    <text evidence="10">The sequence shown here is derived from an EMBL/GenBank/DDBJ whole genome shotgun (WGS) entry which is preliminary data.</text>
</comment>
<feature type="transmembrane region" description="Helical" evidence="6">
    <location>
        <begin position="21"/>
        <end position="42"/>
    </location>
</feature>
<evidence type="ECO:0000259" key="8">
    <source>
        <dbReference type="Pfam" id="PF05738"/>
    </source>
</evidence>
<evidence type="ECO:0000259" key="9">
    <source>
        <dbReference type="Pfam" id="PF17802"/>
    </source>
</evidence>
<dbReference type="Gene3D" id="2.60.40.1140">
    <property type="entry name" value="Collagen-binding surface protein Cna, B-type domain"/>
    <property type="match status" value="1"/>
</dbReference>
<feature type="domain" description="SpaA-like prealbumin fold" evidence="9">
    <location>
        <begin position="1446"/>
        <end position="1543"/>
    </location>
</feature>
<keyword evidence="6" id="KW-0812">Transmembrane</keyword>
<keyword evidence="11" id="KW-1185">Reference proteome</keyword>
<dbReference type="InterPro" id="IPR008966">
    <property type="entry name" value="Adhesion_dom_sf"/>
</dbReference>
<keyword evidence="4" id="KW-0572">Peptidoglycan-anchor</keyword>
<dbReference type="Gene3D" id="2.60.40.740">
    <property type="match status" value="2"/>
</dbReference>
<evidence type="ECO:0000259" key="7">
    <source>
        <dbReference type="Pfam" id="PF00746"/>
    </source>
</evidence>
<evidence type="ECO:0000256" key="6">
    <source>
        <dbReference type="SAM" id="Phobius"/>
    </source>
</evidence>
<keyword evidence="6" id="KW-1133">Transmembrane helix</keyword>
<dbReference type="InterPro" id="IPR008454">
    <property type="entry name" value="Collagen-bd_Cna-like_B-typ_dom"/>
</dbReference>
<keyword evidence="2" id="KW-0964">Secreted</keyword>
<dbReference type="Pfam" id="PF17802">
    <property type="entry name" value="SpaA"/>
    <property type="match status" value="1"/>
</dbReference>
<feature type="transmembrane region" description="Helical" evidence="6">
    <location>
        <begin position="1799"/>
        <end position="1817"/>
    </location>
</feature>
<dbReference type="SUPFAM" id="SSF49478">
    <property type="entry name" value="Cna protein B-type domain"/>
    <property type="match status" value="1"/>
</dbReference>
<gene>
    <name evidence="10" type="ORF">LKD48_01545</name>
</gene>
<feature type="compositionally biased region" description="Polar residues" evidence="5">
    <location>
        <begin position="898"/>
        <end position="907"/>
    </location>
</feature>
<dbReference type="EMBL" id="JAJEQN010000003">
    <property type="protein sequence ID" value="MCC2220332.1"/>
    <property type="molecule type" value="Genomic_DNA"/>
</dbReference>
<keyword evidence="1" id="KW-0134">Cell wall</keyword>
<organism evidence="10 11">
    <name type="scientific">Anthropogastromicrobium aceti</name>
    <dbReference type="NCBI Taxonomy" id="2981768"/>
    <lineage>
        <taxon>Bacteria</taxon>
        <taxon>Bacillati</taxon>
        <taxon>Bacillota</taxon>
        <taxon>Clostridia</taxon>
        <taxon>Lachnospirales</taxon>
        <taxon>Lachnospiraceae</taxon>
        <taxon>Anthropogastromicrobium</taxon>
    </lineage>
</organism>
<keyword evidence="6" id="KW-0472">Membrane</keyword>
<dbReference type="InterPro" id="IPR019931">
    <property type="entry name" value="LPXTG_anchor"/>
</dbReference>
<evidence type="ECO:0000256" key="5">
    <source>
        <dbReference type="SAM" id="MobiDB-lite"/>
    </source>
</evidence>
<feature type="compositionally biased region" description="Acidic residues" evidence="5">
    <location>
        <begin position="311"/>
        <end position="348"/>
    </location>
</feature>
<accession>A0AAE3JBY3</accession>
<protein>
    <submittedName>
        <fullName evidence="10">Cna B-type domain-containing protein</fullName>
    </submittedName>
</protein>
<dbReference type="InterPro" id="IPR041033">
    <property type="entry name" value="SpaA_PFL_dom_1"/>
</dbReference>
<sequence>MENPLRKQIRSIMKDHKKRQLWYRVVTTLAVVVVFVTTYMLILPAITMENKAECGITEHKHDANCYSSHYEKEKELVCTTDSLGVHKHTDACYDAEHKLICGYADFVIHEHDASCYDKDGNLVCTIPEHKLHQHTPECYQMQKQLVCTQEESVGHTHTPECYTKQQGALICGKEEHTHGEGCYDAEGNLICTLEEHTHSDECYEWNDVLTCTIPESAGHTHSEACYQDVQVLICEEPAELHTHTAECYKDGVLACGKLELKEHKHSETCFTEKQVLVETLICDRVEHVHTDECYKGSGQKEEQSSVVSEEVTSEDASTEENSTEEISSEELSTEEVSTEETSLEEASTEEASNQIEEGSSEETSLEASSEDETEVESESETEESSSIEAETEEESSEEVSTEEVSTEEESSEEESFEETSTEETSEEELTSEEASTEEETSEAEEESSEEASTEEETSEAETEEELAYDLNNWNLEIDGPLLTVEKNMSSSNVRRMRKASRIATQATTTGVDFGPHITGIIFSKIQNGYWVPIGDGESVKEGDQVRFYISYNIPDGKVDSSNKKIYYQLPSGVKLRKEENGSIYRNGVAVGTYTISPDGLIEIEFEDSFVADGKQFNGNVWFEGTVSASGTNDKGELEFGGEGGTLKIDRQEETSQNDISLEKSGSASKDGKSVDYTITASSKKGSGSPVTIEDYFRASSPASAEFDPNSFKIYKTDDYGNQTEVTGYTPTFSKTNDGYPKFTLTDLPELKAGEKYVVKYTANVSVKGSNDWDGSATLNNGAKVSIKTDSKETWNSVEISKAMISKTGGYDSDKNEINWTVTLNKGRKDIQGYTFSDKLPDGISFIGTEFDVVDTTNNNAVVGKATVKADGSIEYTFGTDQPYTGEYRITYKTTAPDNNGKVTNTGTIGKDGDGNSSTAEVGVSHRDWGVSKSYKSETDVDAGSKKLTWNTNVTLPDTTLTEFVYKDTFIDASDGNTGKHYGIANELQAEIEKNFSLQLSDNTKLPYENDQVTVEVTYYDADENKIASTDTTQKVKSFEIKVIPKTGVDVKAKYMNLESYSTYADISAMQPGTSWVFKNKAELPEHHKESEAQHTIKKDKILSKQSIANIGRDYNTPQSSLGIIQMPQFVDGTKEFTYDSLKNEYIYYRILIDAESANDQSITLTDYIPNGMVIDEKSVEGWYYFEKGENYQHRVDYHNSAGQQWYDFAENKKPIVSIPQDGSLMTITIQDGYATAAKNGGKTGWKLAITYRASIKDEWKDLNLTDKTYVNKVEWGSNSDSQTTTVTRPTIKVEKTAVVETEQDAKGTISAYYAAYSVVINPSGANMNPYADTLSLSDTLTLPQGVTAYLDLDNTGLYYYDASKADYKGTELSSTRYTLQYDEQKNVLNLVVPDETACVFVYRYRIECGAAHAPEISNKVRLYGKFESSTSTIIHNQGSGASVDKGSLKIYKVDSDDYTNLLAGAEFEIEKYDSQSKIWSRVSDDNHPDGKYISNAKGEVELPKEFVQETLYRLKETKAPSGYSKLAKEIYFVFMKYDKNTTITNMGSIFSAASVSTDKIKFYETTNKDAILYVPNDNTEITVKKVWENKDGSILVNPPTNSILVTVYRQKQQLAKWTVTINKDGQRTPYEVAKGSHFIISFPSWGIANYTDETKEKFVQMPDGTYQLRIEQVNSDMEIDLKTNGSWTADIGTPDFDLPQAYEPVSGSGEVAVTEGGTKLENVALRAANNWTVSWSDLPKADSENAPYYYIVKETVTIPGYRTTYLNNGGIQTGIIYITNQKEEEQSITLPETGGTGTYWYTMGGVLLIAGAAFLIYKKHMQKGGKRIW</sequence>
<dbReference type="Proteomes" id="UP001198200">
    <property type="component" value="Unassembled WGS sequence"/>
</dbReference>
<evidence type="ECO:0000256" key="1">
    <source>
        <dbReference type="ARBA" id="ARBA00022512"/>
    </source>
</evidence>
<evidence type="ECO:0000313" key="11">
    <source>
        <dbReference type="Proteomes" id="UP001198200"/>
    </source>
</evidence>
<reference evidence="10 11" key="1">
    <citation type="submission" date="2021-10" db="EMBL/GenBank/DDBJ databases">
        <title>Anaerobic single-cell dispensing facilitates the cultivation of human gut bacteria.</title>
        <authorList>
            <person name="Afrizal A."/>
        </authorList>
    </citation>
    <scope>NUCLEOTIDE SEQUENCE [LARGE SCALE GENOMIC DNA]</scope>
    <source>
        <strain evidence="10 11">CLA-AA-H224</strain>
    </source>
</reference>
<keyword evidence="3" id="KW-0732">Signal</keyword>
<feature type="compositionally biased region" description="Acidic residues" evidence="5">
    <location>
        <begin position="358"/>
        <end position="464"/>
    </location>
</feature>
<feature type="domain" description="CNA-B" evidence="8">
    <location>
        <begin position="1710"/>
        <end position="1780"/>
    </location>
</feature>
<feature type="region of interest" description="Disordered" evidence="5">
    <location>
        <begin position="632"/>
        <end position="672"/>
    </location>
</feature>
<dbReference type="Pfam" id="PF05738">
    <property type="entry name" value="Cna_B"/>
    <property type="match status" value="1"/>
</dbReference>
<name>A0AAE3JBY3_9FIRM</name>
<dbReference type="RefSeq" id="WP_308730970.1">
    <property type="nucleotide sequence ID" value="NZ_JAJEQN010000003.1"/>
</dbReference>
<feature type="compositionally biased region" description="Basic and acidic residues" evidence="5">
    <location>
        <begin position="294"/>
        <end position="303"/>
    </location>
</feature>
<dbReference type="SUPFAM" id="SSF49401">
    <property type="entry name" value="Bacterial adhesins"/>
    <property type="match status" value="2"/>
</dbReference>
<dbReference type="Pfam" id="PF00746">
    <property type="entry name" value="Gram_pos_anchor"/>
    <property type="match status" value="1"/>
</dbReference>
<dbReference type="NCBIfam" id="TIGR01167">
    <property type="entry name" value="LPXTG_anchor"/>
    <property type="match status" value="1"/>
</dbReference>
<feature type="domain" description="Gram-positive cocci surface proteins LPxTG" evidence="7">
    <location>
        <begin position="1788"/>
        <end position="1820"/>
    </location>
</feature>
<feature type="region of interest" description="Disordered" evidence="5">
    <location>
        <begin position="294"/>
        <end position="464"/>
    </location>
</feature>
<feature type="region of interest" description="Disordered" evidence="5">
    <location>
        <begin position="898"/>
        <end position="922"/>
    </location>
</feature>
<evidence type="ECO:0000256" key="3">
    <source>
        <dbReference type="ARBA" id="ARBA00022729"/>
    </source>
</evidence>